<accession>A0A7Y9NJ84</accession>
<dbReference type="AlphaFoldDB" id="A0A7Y9NJ84"/>
<organism evidence="1 2">
    <name type="scientific">Tunturiibacter lichenicola</name>
    <dbReference type="NCBI Taxonomy" id="2051959"/>
    <lineage>
        <taxon>Bacteria</taxon>
        <taxon>Pseudomonadati</taxon>
        <taxon>Acidobacteriota</taxon>
        <taxon>Terriglobia</taxon>
        <taxon>Terriglobales</taxon>
        <taxon>Acidobacteriaceae</taxon>
        <taxon>Tunturiibacter</taxon>
    </lineage>
</organism>
<sequence length="58" mass="6345">MGNLQYIFKPSILYNVDLPPLHACQTQPNAILNQSLNQRQAAFFALGNARNVMLAGAS</sequence>
<protein>
    <submittedName>
        <fullName evidence="1">Uncharacterized protein</fullName>
    </submittedName>
</protein>
<evidence type="ECO:0000313" key="2">
    <source>
        <dbReference type="Proteomes" id="UP000534186"/>
    </source>
</evidence>
<dbReference type="EMBL" id="JACCCV010000001">
    <property type="protein sequence ID" value="NYF50147.1"/>
    <property type="molecule type" value="Genomic_DNA"/>
</dbReference>
<gene>
    <name evidence="1" type="ORF">HDF12_000512</name>
</gene>
<dbReference type="Proteomes" id="UP000534186">
    <property type="component" value="Unassembled WGS sequence"/>
</dbReference>
<name>A0A7Y9NJ84_9BACT</name>
<comment type="caution">
    <text evidence="1">The sequence shown here is derived from an EMBL/GenBank/DDBJ whole genome shotgun (WGS) entry which is preliminary data.</text>
</comment>
<evidence type="ECO:0000313" key="1">
    <source>
        <dbReference type="EMBL" id="NYF50147.1"/>
    </source>
</evidence>
<reference evidence="1 2" key="1">
    <citation type="submission" date="2020-07" db="EMBL/GenBank/DDBJ databases">
        <title>Genomic Encyclopedia of Type Strains, Phase IV (KMG-V): Genome sequencing to study the core and pangenomes of soil and plant-associated prokaryotes.</title>
        <authorList>
            <person name="Whitman W."/>
        </authorList>
    </citation>
    <scope>NUCLEOTIDE SEQUENCE [LARGE SCALE GENOMIC DNA]</scope>
    <source>
        <strain evidence="1 2">M8UP30</strain>
    </source>
</reference>
<proteinExistence type="predicted"/>